<feature type="compositionally biased region" description="Polar residues" evidence="1">
    <location>
        <begin position="302"/>
        <end position="314"/>
    </location>
</feature>
<feature type="compositionally biased region" description="Basic and acidic residues" evidence="1">
    <location>
        <begin position="253"/>
        <end position="262"/>
    </location>
</feature>
<gene>
    <name evidence="2" type="ORF">DFH08DRAFT_974165</name>
</gene>
<dbReference type="EMBL" id="JARIHO010000077">
    <property type="protein sequence ID" value="KAJ7310752.1"/>
    <property type="molecule type" value="Genomic_DNA"/>
</dbReference>
<feature type="region of interest" description="Disordered" evidence="1">
    <location>
        <begin position="240"/>
        <end position="322"/>
    </location>
</feature>
<reference evidence="2" key="1">
    <citation type="submission" date="2023-03" db="EMBL/GenBank/DDBJ databases">
        <title>Massive genome expansion in bonnet fungi (Mycena s.s.) driven by repeated elements and novel gene families across ecological guilds.</title>
        <authorList>
            <consortium name="Lawrence Berkeley National Laboratory"/>
            <person name="Harder C.B."/>
            <person name="Miyauchi S."/>
            <person name="Viragh M."/>
            <person name="Kuo A."/>
            <person name="Thoen E."/>
            <person name="Andreopoulos B."/>
            <person name="Lu D."/>
            <person name="Skrede I."/>
            <person name="Drula E."/>
            <person name="Henrissat B."/>
            <person name="Morin E."/>
            <person name="Kohler A."/>
            <person name="Barry K."/>
            <person name="LaButti K."/>
            <person name="Morin E."/>
            <person name="Salamov A."/>
            <person name="Lipzen A."/>
            <person name="Mereny Z."/>
            <person name="Hegedus B."/>
            <person name="Baldrian P."/>
            <person name="Stursova M."/>
            <person name="Weitz H."/>
            <person name="Taylor A."/>
            <person name="Grigoriev I.V."/>
            <person name="Nagy L.G."/>
            <person name="Martin F."/>
            <person name="Kauserud H."/>
        </authorList>
    </citation>
    <scope>NUCLEOTIDE SEQUENCE</scope>
    <source>
        <strain evidence="2">CBHHK002</strain>
    </source>
</reference>
<keyword evidence="3" id="KW-1185">Reference proteome</keyword>
<sequence length="322" mass="36628">MLYDQASHLAALPVYFETLGISDISQLTKKGGAVPPDDLELIVSSISLDGTIHNRHCGDESLDKSILATFVKLIYNLSPRRSFDMPANGEIKPLSEIPIIYAEFNSRHHILPRQDRETFVLEDHHSTPPNVEVVITAKTIQLFVLHRQRMQDPTKDTPYNPVTYRKVAEDMNDFDMSPIKWAYYVEEDQWTYWNIDGDVPTLSAFMVRDRDIEAPIPESMVLVPRDRFESATEAMWRRETGRHRSIAPSQVEKQAREPKAYRDITSPASRLALEEKRQSMQSDYETRVHSLSRATSIRAPSATPTMSGSVSGDGNQVMEEAH</sequence>
<feature type="compositionally biased region" description="Basic and acidic residues" evidence="1">
    <location>
        <begin position="272"/>
        <end position="288"/>
    </location>
</feature>
<accession>A0AAD6Z814</accession>
<dbReference type="AlphaFoldDB" id="A0AAD6Z814"/>
<comment type="caution">
    <text evidence="2">The sequence shown here is derived from an EMBL/GenBank/DDBJ whole genome shotgun (WGS) entry which is preliminary data.</text>
</comment>
<organism evidence="2 3">
    <name type="scientific">Mycena albidolilacea</name>
    <dbReference type="NCBI Taxonomy" id="1033008"/>
    <lineage>
        <taxon>Eukaryota</taxon>
        <taxon>Fungi</taxon>
        <taxon>Dikarya</taxon>
        <taxon>Basidiomycota</taxon>
        <taxon>Agaricomycotina</taxon>
        <taxon>Agaricomycetes</taxon>
        <taxon>Agaricomycetidae</taxon>
        <taxon>Agaricales</taxon>
        <taxon>Marasmiineae</taxon>
        <taxon>Mycenaceae</taxon>
        <taxon>Mycena</taxon>
    </lineage>
</organism>
<evidence type="ECO:0000313" key="3">
    <source>
        <dbReference type="Proteomes" id="UP001218218"/>
    </source>
</evidence>
<evidence type="ECO:0000313" key="2">
    <source>
        <dbReference type="EMBL" id="KAJ7310752.1"/>
    </source>
</evidence>
<name>A0AAD6Z814_9AGAR</name>
<evidence type="ECO:0000256" key="1">
    <source>
        <dbReference type="SAM" id="MobiDB-lite"/>
    </source>
</evidence>
<protein>
    <submittedName>
        <fullName evidence="2">Uncharacterized protein</fullName>
    </submittedName>
</protein>
<dbReference type="Proteomes" id="UP001218218">
    <property type="component" value="Unassembled WGS sequence"/>
</dbReference>
<proteinExistence type="predicted"/>